<feature type="region of interest" description="Disordered" evidence="1">
    <location>
        <begin position="1"/>
        <end position="37"/>
    </location>
</feature>
<feature type="compositionally biased region" description="Polar residues" evidence="1">
    <location>
        <begin position="72"/>
        <end position="81"/>
    </location>
</feature>
<comment type="caution">
    <text evidence="2">The sequence shown here is derived from an EMBL/GenBank/DDBJ whole genome shotgun (WGS) entry which is preliminary data.</text>
</comment>
<proteinExistence type="predicted"/>
<organism evidence="2 3">
    <name type="scientific">Aldrovandia affinis</name>
    <dbReference type="NCBI Taxonomy" id="143900"/>
    <lineage>
        <taxon>Eukaryota</taxon>
        <taxon>Metazoa</taxon>
        <taxon>Chordata</taxon>
        <taxon>Craniata</taxon>
        <taxon>Vertebrata</taxon>
        <taxon>Euteleostomi</taxon>
        <taxon>Actinopterygii</taxon>
        <taxon>Neopterygii</taxon>
        <taxon>Teleostei</taxon>
        <taxon>Notacanthiformes</taxon>
        <taxon>Halosauridae</taxon>
        <taxon>Aldrovandia</taxon>
    </lineage>
</organism>
<accession>A0AAD7R5K3</accession>
<reference evidence="2" key="1">
    <citation type="journal article" date="2023" name="Science">
        <title>Genome structures resolve the early diversification of teleost fishes.</title>
        <authorList>
            <person name="Parey E."/>
            <person name="Louis A."/>
            <person name="Montfort J."/>
            <person name="Bouchez O."/>
            <person name="Roques C."/>
            <person name="Iampietro C."/>
            <person name="Lluch J."/>
            <person name="Castinel A."/>
            <person name="Donnadieu C."/>
            <person name="Desvignes T."/>
            <person name="Floi Bucao C."/>
            <person name="Jouanno E."/>
            <person name="Wen M."/>
            <person name="Mejri S."/>
            <person name="Dirks R."/>
            <person name="Jansen H."/>
            <person name="Henkel C."/>
            <person name="Chen W.J."/>
            <person name="Zahm M."/>
            <person name="Cabau C."/>
            <person name="Klopp C."/>
            <person name="Thompson A.W."/>
            <person name="Robinson-Rechavi M."/>
            <person name="Braasch I."/>
            <person name="Lecointre G."/>
            <person name="Bobe J."/>
            <person name="Postlethwait J.H."/>
            <person name="Berthelot C."/>
            <person name="Roest Crollius H."/>
            <person name="Guiguen Y."/>
        </authorList>
    </citation>
    <scope>NUCLEOTIDE SEQUENCE</scope>
    <source>
        <strain evidence="2">NC1722</strain>
    </source>
</reference>
<feature type="compositionally biased region" description="Acidic residues" evidence="1">
    <location>
        <begin position="14"/>
        <end position="28"/>
    </location>
</feature>
<keyword evidence="3" id="KW-1185">Reference proteome</keyword>
<feature type="compositionally biased region" description="Basic and acidic residues" evidence="1">
    <location>
        <begin position="53"/>
        <end position="64"/>
    </location>
</feature>
<gene>
    <name evidence="2" type="ORF">AAFF_G00355520</name>
</gene>
<dbReference type="Proteomes" id="UP001221898">
    <property type="component" value="Unassembled WGS sequence"/>
</dbReference>
<protein>
    <submittedName>
        <fullName evidence="2">Uncharacterized protein</fullName>
    </submittedName>
</protein>
<dbReference type="EMBL" id="JAINUG010000591">
    <property type="protein sequence ID" value="KAJ8366434.1"/>
    <property type="molecule type" value="Genomic_DNA"/>
</dbReference>
<feature type="region of interest" description="Disordered" evidence="1">
    <location>
        <begin position="53"/>
        <end position="81"/>
    </location>
</feature>
<dbReference type="AlphaFoldDB" id="A0AAD7R5K3"/>
<sequence>MLNHTDLNLKETAQEAEYEEESDDEVTPDDTMVSSYNTAKRIRMELQDQCKAEKQALKAAREARSSSASRSQQMPGSETEYPSMQLEISYLEASRRVSCNLYNHLAWLITGASPEVGDAGRVKVSPKQHEQVLNLAQDVCQTVAGIPTPKHIGTALHILKETRSKATVTLLNRFGNCISYQDAQRYITTMVKSVDEQTANKIISGKDYYAMLRGHTMVHAAMFTLHWEVFTRWLIIEEKDLECISVLAINVQLLLDALSE</sequence>
<evidence type="ECO:0000313" key="3">
    <source>
        <dbReference type="Proteomes" id="UP001221898"/>
    </source>
</evidence>
<name>A0AAD7R5K3_9TELE</name>
<evidence type="ECO:0000313" key="2">
    <source>
        <dbReference type="EMBL" id="KAJ8366434.1"/>
    </source>
</evidence>
<evidence type="ECO:0000256" key="1">
    <source>
        <dbReference type="SAM" id="MobiDB-lite"/>
    </source>
</evidence>